<evidence type="ECO:0000256" key="2">
    <source>
        <dbReference type="SAM" id="Phobius"/>
    </source>
</evidence>
<protein>
    <submittedName>
        <fullName evidence="3">Uncharacterized protein</fullName>
    </submittedName>
</protein>
<reference evidence="3" key="2">
    <citation type="submission" date="2025-08" db="UniProtKB">
        <authorList>
            <consortium name="Ensembl"/>
        </authorList>
    </citation>
    <scope>IDENTIFICATION</scope>
    <source>
        <strain evidence="3">Glennie</strain>
    </source>
</reference>
<feature type="region of interest" description="Disordered" evidence="1">
    <location>
        <begin position="186"/>
        <end position="265"/>
    </location>
</feature>
<name>A0A6I8NUD1_ORNAN</name>
<proteinExistence type="predicted"/>
<reference evidence="3 4" key="1">
    <citation type="journal article" date="2008" name="Nature">
        <title>Genome analysis of the platypus reveals unique signatures of evolution.</title>
        <authorList>
            <person name="Warren W.C."/>
            <person name="Hillier L.W."/>
            <person name="Marshall Graves J.A."/>
            <person name="Birney E."/>
            <person name="Ponting C.P."/>
            <person name="Grutzner F."/>
            <person name="Belov K."/>
            <person name="Miller W."/>
            <person name="Clarke L."/>
            <person name="Chinwalla A.T."/>
            <person name="Yang S.P."/>
            <person name="Heger A."/>
            <person name="Locke D.P."/>
            <person name="Miethke P."/>
            <person name="Waters P.D."/>
            <person name="Veyrunes F."/>
            <person name="Fulton L."/>
            <person name="Fulton B."/>
            <person name="Graves T."/>
            <person name="Wallis J."/>
            <person name="Puente X.S."/>
            <person name="Lopez-Otin C."/>
            <person name="Ordonez G.R."/>
            <person name="Eichler E.E."/>
            <person name="Chen L."/>
            <person name="Cheng Z."/>
            <person name="Deakin J.E."/>
            <person name="Alsop A."/>
            <person name="Thompson K."/>
            <person name="Kirby P."/>
            <person name="Papenfuss A.T."/>
            <person name="Wakefield M.J."/>
            <person name="Olender T."/>
            <person name="Lancet D."/>
            <person name="Huttley G.A."/>
            <person name="Smit A.F."/>
            <person name="Pask A."/>
            <person name="Temple-Smith P."/>
            <person name="Batzer M.A."/>
            <person name="Walker J.A."/>
            <person name="Konkel M.K."/>
            <person name="Harris R.S."/>
            <person name="Whittington C.M."/>
            <person name="Wong E.S."/>
            <person name="Gemmell N.J."/>
            <person name="Buschiazzo E."/>
            <person name="Vargas Jentzsch I.M."/>
            <person name="Merkel A."/>
            <person name="Schmitz J."/>
            <person name="Zemann A."/>
            <person name="Churakov G."/>
            <person name="Kriegs J.O."/>
            <person name="Brosius J."/>
            <person name="Murchison E.P."/>
            <person name="Sachidanandam R."/>
            <person name="Smith C."/>
            <person name="Hannon G.J."/>
            <person name="Tsend-Ayush E."/>
            <person name="McMillan D."/>
            <person name="Attenborough R."/>
            <person name="Rens W."/>
            <person name="Ferguson-Smith M."/>
            <person name="Lefevre C.M."/>
            <person name="Sharp J.A."/>
            <person name="Nicholas K.R."/>
            <person name="Ray D.A."/>
            <person name="Kube M."/>
            <person name="Reinhardt R."/>
            <person name="Pringle T.H."/>
            <person name="Taylor J."/>
            <person name="Jones R.C."/>
            <person name="Nixon B."/>
            <person name="Dacheux J.L."/>
            <person name="Niwa H."/>
            <person name="Sekita Y."/>
            <person name="Huang X."/>
            <person name="Stark A."/>
            <person name="Kheradpour P."/>
            <person name="Kellis M."/>
            <person name="Flicek P."/>
            <person name="Chen Y."/>
            <person name="Webber C."/>
            <person name="Hardison R."/>
            <person name="Nelson J."/>
            <person name="Hallsworth-Pepin K."/>
            <person name="Delehaunty K."/>
            <person name="Markovic C."/>
            <person name="Minx P."/>
            <person name="Feng Y."/>
            <person name="Kremitzki C."/>
            <person name="Mitreva M."/>
            <person name="Glasscock J."/>
            <person name="Wylie T."/>
            <person name="Wohldmann P."/>
            <person name="Thiru P."/>
            <person name="Nhan M.N."/>
            <person name="Pohl C.S."/>
            <person name="Smith S.M."/>
            <person name="Hou S."/>
            <person name="Nefedov M."/>
            <person name="de Jong P.J."/>
            <person name="Renfree M.B."/>
            <person name="Mardis E.R."/>
            <person name="Wilson R.K."/>
        </authorList>
    </citation>
    <scope>NUCLEOTIDE SEQUENCE [LARGE SCALE GENOMIC DNA]</scope>
    <source>
        <strain evidence="3 4">Glennie</strain>
    </source>
</reference>
<dbReference type="OMA" id="ERPQMPF"/>
<sequence length="265" mass="29403">MNQITCLTQEGPFCVFQDHAALPIVDYRCCSSLLLVQANCTNVNNLDPCNGNTTNFCPKSITCACVDQKPFCQCQNSRGKWGEYWYMGTKCEQAWNTLDLVLVAVLPGLALTLIVAVTMQTVYYCKNKKSRQSGGGDPQEQHNAAFLSDQRVQSLQMAHAKASGPTQSQFPTRSFSFMTRGATEEISYPSPSYGQYDSRPPGRPQVDYLARNAGPPRQQQPQVGFGSPGVPKPDYLQGERHPMAYPSAKPEQPFRISRAQMVPLY</sequence>
<evidence type="ECO:0000313" key="4">
    <source>
        <dbReference type="Proteomes" id="UP000002279"/>
    </source>
</evidence>
<dbReference type="Bgee" id="ENSOANG00000040338">
    <property type="expression patterns" value="Expressed in testis and 2 other cell types or tissues"/>
</dbReference>
<keyword evidence="2" id="KW-1133">Transmembrane helix</keyword>
<dbReference type="AlphaFoldDB" id="A0A6I8NUD1"/>
<gene>
    <name evidence="3" type="primary">LOC107547279</name>
</gene>
<feature type="transmembrane region" description="Helical" evidence="2">
    <location>
        <begin position="100"/>
        <end position="125"/>
    </location>
</feature>
<evidence type="ECO:0000256" key="1">
    <source>
        <dbReference type="SAM" id="MobiDB-lite"/>
    </source>
</evidence>
<keyword evidence="4" id="KW-1185">Reference proteome</keyword>
<evidence type="ECO:0000313" key="3">
    <source>
        <dbReference type="Ensembl" id="ENSOANP00000044606.1"/>
    </source>
</evidence>
<dbReference type="Ensembl" id="ENSOANT00000050403.1">
    <property type="protein sequence ID" value="ENSOANP00000044606.1"/>
    <property type="gene ID" value="ENSOANG00000040338.1"/>
</dbReference>
<dbReference type="GeneTree" id="ENSGT00520000059318"/>
<accession>A0A6I8NUD1</accession>
<dbReference type="InParanoid" id="A0A6I8NUD1"/>
<dbReference type="Proteomes" id="UP000002279">
    <property type="component" value="Chromosome 6"/>
</dbReference>
<keyword evidence="2" id="KW-0812">Transmembrane</keyword>
<organism evidence="3 4">
    <name type="scientific">Ornithorhynchus anatinus</name>
    <name type="common">Duckbill platypus</name>
    <dbReference type="NCBI Taxonomy" id="9258"/>
    <lineage>
        <taxon>Eukaryota</taxon>
        <taxon>Metazoa</taxon>
        <taxon>Chordata</taxon>
        <taxon>Craniata</taxon>
        <taxon>Vertebrata</taxon>
        <taxon>Euteleostomi</taxon>
        <taxon>Mammalia</taxon>
        <taxon>Monotremata</taxon>
        <taxon>Ornithorhynchidae</taxon>
        <taxon>Ornithorhynchus</taxon>
    </lineage>
</organism>
<keyword evidence="2" id="KW-0472">Membrane</keyword>
<reference evidence="3" key="3">
    <citation type="submission" date="2025-09" db="UniProtKB">
        <authorList>
            <consortium name="Ensembl"/>
        </authorList>
    </citation>
    <scope>IDENTIFICATION</scope>
    <source>
        <strain evidence="3">Glennie</strain>
    </source>
</reference>